<dbReference type="AlphaFoldDB" id="A0A3G3K079"/>
<dbReference type="RefSeq" id="WP_123041998.1">
    <property type="nucleotide sequence ID" value="NZ_CP033433.1"/>
</dbReference>
<dbReference type="PANTHER" id="PTHR43798:SF31">
    <property type="entry name" value="AB HYDROLASE SUPERFAMILY PROTEIN YCLE"/>
    <property type="match status" value="1"/>
</dbReference>
<sequence>MPYVPVNDLEMFYEKMGVGEAVIFLHSGYSRGILAFAGQMLDFQKSFSCFFPDFRGHGRTRCESLEWSTPRLADDITLFMDRLNIPKAHLIGYSLGANVGLYMAVNRPDRVATLTTIGTGGFRDPSGVEEFEPEWLLRNGKKDTIEQMIERHEEAHRGDWQTFMRQSALDWRLYPQLTEKQIAEIRCPCLFIAGEHDPFADKRRLERLSSLVRGSRSFVVPGGSHKPHMVRENPIIVNDEILAFLRSHPIREQGEGNDER</sequence>
<evidence type="ECO:0000313" key="3">
    <source>
        <dbReference type="EMBL" id="AYQ73914.1"/>
    </source>
</evidence>
<gene>
    <name evidence="3" type="ORF">EAV92_15820</name>
</gene>
<proteinExistence type="predicted"/>
<dbReference type="Proteomes" id="UP000269097">
    <property type="component" value="Chromosome"/>
</dbReference>
<organism evidence="3 4">
    <name type="scientific">Cohnella candidum</name>
    <dbReference type="NCBI Taxonomy" id="2674991"/>
    <lineage>
        <taxon>Bacteria</taxon>
        <taxon>Bacillati</taxon>
        <taxon>Bacillota</taxon>
        <taxon>Bacilli</taxon>
        <taxon>Bacillales</taxon>
        <taxon>Paenibacillaceae</taxon>
        <taxon>Cohnella</taxon>
    </lineage>
</organism>
<dbReference type="Gene3D" id="3.40.50.1820">
    <property type="entry name" value="alpha/beta hydrolase"/>
    <property type="match status" value="1"/>
</dbReference>
<dbReference type="InterPro" id="IPR029058">
    <property type="entry name" value="AB_hydrolase_fold"/>
</dbReference>
<keyword evidence="4" id="KW-1185">Reference proteome</keyword>
<reference evidence="3 4" key="1">
    <citation type="submission" date="2018-10" db="EMBL/GenBank/DDBJ databases">
        <title>Genome Sequence of Cohnella sp.</title>
        <authorList>
            <person name="Srinivasan S."/>
            <person name="Kim M.K."/>
        </authorList>
    </citation>
    <scope>NUCLEOTIDE SEQUENCE [LARGE SCALE GENOMIC DNA]</scope>
    <source>
        <strain evidence="3 4">18JY8-7</strain>
    </source>
</reference>
<dbReference type="PANTHER" id="PTHR43798">
    <property type="entry name" value="MONOACYLGLYCEROL LIPASE"/>
    <property type="match status" value="1"/>
</dbReference>
<dbReference type="SUPFAM" id="SSF53474">
    <property type="entry name" value="alpha/beta-Hydrolases"/>
    <property type="match status" value="1"/>
</dbReference>
<dbReference type="InterPro" id="IPR050266">
    <property type="entry name" value="AB_hydrolase_sf"/>
</dbReference>
<dbReference type="EMBL" id="CP033433">
    <property type="protein sequence ID" value="AYQ73914.1"/>
    <property type="molecule type" value="Genomic_DNA"/>
</dbReference>
<evidence type="ECO:0000256" key="1">
    <source>
        <dbReference type="ARBA" id="ARBA00022801"/>
    </source>
</evidence>
<dbReference type="InterPro" id="IPR000073">
    <property type="entry name" value="AB_hydrolase_1"/>
</dbReference>
<dbReference type="Pfam" id="PF00561">
    <property type="entry name" value="Abhydrolase_1"/>
    <property type="match status" value="1"/>
</dbReference>
<accession>A0A3G3K079</accession>
<evidence type="ECO:0000259" key="2">
    <source>
        <dbReference type="Pfam" id="PF00561"/>
    </source>
</evidence>
<dbReference type="GO" id="GO:0016020">
    <property type="term" value="C:membrane"/>
    <property type="evidence" value="ECO:0007669"/>
    <property type="project" value="TreeGrafter"/>
</dbReference>
<dbReference type="GO" id="GO:0016787">
    <property type="term" value="F:hydrolase activity"/>
    <property type="evidence" value="ECO:0007669"/>
    <property type="project" value="UniProtKB-KW"/>
</dbReference>
<evidence type="ECO:0000313" key="4">
    <source>
        <dbReference type="Proteomes" id="UP000269097"/>
    </source>
</evidence>
<keyword evidence="1 3" id="KW-0378">Hydrolase</keyword>
<protein>
    <submittedName>
        <fullName evidence="3">Alpha/beta hydrolase</fullName>
    </submittedName>
</protein>
<dbReference type="KEGG" id="coh:EAV92_15820"/>
<name>A0A3G3K079_9BACL</name>
<feature type="domain" description="AB hydrolase-1" evidence="2">
    <location>
        <begin position="21"/>
        <end position="165"/>
    </location>
</feature>